<comment type="caution">
    <text evidence="1">The sequence shown here is derived from an EMBL/GenBank/DDBJ whole genome shotgun (WGS) entry which is preliminary data.</text>
</comment>
<evidence type="ECO:0000313" key="2">
    <source>
        <dbReference type="Proteomes" id="UP001151760"/>
    </source>
</evidence>
<protein>
    <submittedName>
        <fullName evidence="1">Uncharacterized protein</fullName>
    </submittedName>
</protein>
<accession>A0ABQ5G5I5</accession>
<reference evidence="1" key="1">
    <citation type="journal article" date="2022" name="Int. J. Mol. Sci.">
        <title>Draft Genome of Tanacetum Coccineum: Genomic Comparison of Closely Related Tanacetum-Family Plants.</title>
        <authorList>
            <person name="Yamashiro T."/>
            <person name="Shiraishi A."/>
            <person name="Nakayama K."/>
            <person name="Satake H."/>
        </authorList>
    </citation>
    <scope>NUCLEOTIDE SEQUENCE</scope>
</reference>
<dbReference type="Proteomes" id="UP001151760">
    <property type="component" value="Unassembled WGS sequence"/>
</dbReference>
<dbReference type="EMBL" id="BQNB010018068">
    <property type="protein sequence ID" value="GJT70343.1"/>
    <property type="molecule type" value="Genomic_DNA"/>
</dbReference>
<reference evidence="1" key="2">
    <citation type="submission" date="2022-01" db="EMBL/GenBank/DDBJ databases">
        <authorList>
            <person name="Yamashiro T."/>
            <person name="Shiraishi A."/>
            <person name="Satake H."/>
            <person name="Nakayama K."/>
        </authorList>
    </citation>
    <scope>NUCLEOTIDE SEQUENCE</scope>
</reference>
<name>A0ABQ5G5I5_9ASTR</name>
<organism evidence="1 2">
    <name type="scientific">Tanacetum coccineum</name>
    <dbReference type="NCBI Taxonomy" id="301880"/>
    <lineage>
        <taxon>Eukaryota</taxon>
        <taxon>Viridiplantae</taxon>
        <taxon>Streptophyta</taxon>
        <taxon>Embryophyta</taxon>
        <taxon>Tracheophyta</taxon>
        <taxon>Spermatophyta</taxon>
        <taxon>Magnoliopsida</taxon>
        <taxon>eudicotyledons</taxon>
        <taxon>Gunneridae</taxon>
        <taxon>Pentapetalae</taxon>
        <taxon>asterids</taxon>
        <taxon>campanulids</taxon>
        <taxon>Asterales</taxon>
        <taxon>Asteraceae</taxon>
        <taxon>Asteroideae</taxon>
        <taxon>Anthemideae</taxon>
        <taxon>Anthemidinae</taxon>
        <taxon>Tanacetum</taxon>
    </lineage>
</organism>
<proteinExistence type="predicted"/>
<gene>
    <name evidence="1" type="ORF">Tco_1029629</name>
</gene>
<keyword evidence="2" id="KW-1185">Reference proteome</keyword>
<sequence>MNMKEFAILTPQLHESAGGLPSLKLSLHSCSLPGSTNAMGIETSIALVLPAREHECDTSFVLGRPPALS</sequence>
<evidence type="ECO:0000313" key="1">
    <source>
        <dbReference type="EMBL" id="GJT70343.1"/>
    </source>
</evidence>